<dbReference type="EMBL" id="FTPP01000001">
    <property type="protein sequence ID" value="SIT78355.1"/>
    <property type="molecule type" value="Genomic_DNA"/>
</dbReference>
<dbReference type="SUPFAM" id="SSF52540">
    <property type="entry name" value="P-loop containing nucleoside triphosphate hydrolases"/>
    <property type="match status" value="1"/>
</dbReference>
<dbReference type="OrthoDB" id="9805802at2"/>
<accession>A0A1R3WKC7</accession>
<evidence type="ECO:0000313" key="3">
    <source>
        <dbReference type="Proteomes" id="UP000187181"/>
    </source>
</evidence>
<dbReference type="Pfam" id="PF13175">
    <property type="entry name" value="AAA_15"/>
    <property type="match status" value="2"/>
</dbReference>
<dbReference type="Proteomes" id="UP000187181">
    <property type="component" value="Unassembled WGS sequence"/>
</dbReference>
<name>A0A1R3WKC7_9BACT</name>
<evidence type="ECO:0000259" key="1">
    <source>
        <dbReference type="Pfam" id="PF13175"/>
    </source>
</evidence>
<dbReference type="PANTHER" id="PTHR43581:SF4">
    <property type="entry name" value="ATP_GTP PHOSPHATASE"/>
    <property type="match status" value="1"/>
</dbReference>
<dbReference type="CDD" id="cd00267">
    <property type="entry name" value="ABC_ATPase"/>
    <property type="match status" value="1"/>
</dbReference>
<sequence>MIKELQLKNFKKFKDKTITLLPSGVSVLAGGNNSGKSSILHALAIWEFCKNYLINQKGNGSIYYGFKGAGIGISIDDFTPINIPALNYLWTNLKPKASYSLSIKCVWDNPSKADCFLEIGLALTQDRLFIKQLSSNLVANDYVPVIAYIPPFAGITDKEQWYSPADRRKLIGRGLAGSVLRNTIIEMNNDLLKLKEEKKGNKKKLGKRDYEYIRATSPLEILNKVLAETFQSQIIPQNFDPAFHNYVRVDSVKGNYVNEKFTPHKSYNKRDIMVEGSGFLQWLSVYTFALNDSVDILLLDEPDAHLHCTLQTLLLDKLVEISQSNNKQVLMASHSTEIIKFISVKKLLEVNQKTVRYLTNENQKIALIAGLGSSYSPKINQLQTHKNLLFVENESDIDFLKSWASILGLSWPKNLVAWAVANKHSQRKHLFTHLAQEISGIESISLSDRDNDLYSTTSTNLIDNNLPNLSLNGSTLRYRKWRRWEIENYLICVPAIVRTANCSEQDVNTLLQTKFSITFPSTTYLQSDQVTSNKVLFELEGKEIIECIENEFKINKHEIAKSMASTEIPEDIKTLINEVISMCS</sequence>
<dbReference type="InterPro" id="IPR041685">
    <property type="entry name" value="AAA_GajA/Old/RecF-like"/>
</dbReference>
<feature type="domain" description="Endonuclease GajA/Old nuclease/RecF-like AAA" evidence="1">
    <location>
        <begin position="193"/>
        <end position="339"/>
    </location>
</feature>
<dbReference type="GO" id="GO:0016887">
    <property type="term" value="F:ATP hydrolysis activity"/>
    <property type="evidence" value="ECO:0007669"/>
    <property type="project" value="InterPro"/>
</dbReference>
<dbReference type="InterPro" id="IPR027417">
    <property type="entry name" value="P-loop_NTPase"/>
</dbReference>
<dbReference type="RefSeq" id="WP_076666015.1">
    <property type="nucleotide sequence ID" value="NZ_FTPP01000001.1"/>
</dbReference>
<evidence type="ECO:0000313" key="2">
    <source>
        <dbReference type="EMBL" id="SIT78355.1"/>
    </source>
</evidence>
<reference evidence="3" key="1">
    <citation type="submission" date="2017-01" db="EMBL/GenBank/DDBJ databases">
        <authorList>
            <person name="Varghese N."/>
            <person name="Submissions S."/>
        </authorList>
    </citation>
    <scope>NUCLEOTIDE SEQUENCE [LARGE SCALE GENOMIC DNA]</scope>
    <source>
        <strain evidence="3">LP100</strain>
    </source>
</reference>
<dbReference type="AlphaFoldDB" id="A0A1R3WKC7"/>
<dbReference type="Gene3D" id="3.40.50.300">
    <property type="entry name" value="P-loop containing nucleotide triphosphate hydrolases"/>
    <property type="match status" value="1"/>
</dbReference>
<keyword evidence="3" id="KW-1185">Reference proteome</keyword>
<dbReference type="PANTHER" id="PTHR43581">
    <property type="entry name" value="ATP/GTP PHOSPHATASE"/>
    <property type="match status" value="1"/>
</dbReference>
<dbReference type="InterPro" id="IPR051396">
    <property type="entry name" value="Bact_Antivir_Def_Nuclease"/>
</dbReference>
<organism evidence="2 3">
    <name type="scientific">Pontibacter indicus</name>
    <dbReference type="NCBI Taxonomy" id="1317125"/>
    <lineage>
        <taxon>Bacteria</taxon>
        <taxon>Pseudomonadati</taxon>
        <taxon>Bacteroidota</taxon>
        <taxon>Cytophagia</taxon>
        <taxon>Cytophagales</taxon>
        <taxon>Hymenobacteraceae</taxon>
        <taxon>Pontibacter</taxon>
    </lineage>
</organism>
<dbReference type="GO" id="GO:0005524">
    <property type="term" value="F:ATP binding"/>
    <property type="evidence" value="ECO:0007669"/>
    <property type="project" value="InterPro"/>
</dbReference>
<gene>
    <name evidence="2" type="ORF">SAMN05444128_0616</name>
</gene>
<dbReference type="STRING" id="1317125.SAMN05444128_0616"/>
<proteinExistence type="predicted"/>
<feature type="domain" description="Endonuclease GajA/Old nuclease/RecF-like AAA" evidence="1">
    <location>
        <begin position="1"/>
        <end position="45"/>
    </location>
</feature>
<protein>
    <submittedName>
        <fullName evidence="2">ATPase/GTPase, AAA15 family</fullName>
    </submittedName>
</protein>